<dbReference type="InterPro" id="IPR020846">
    <property type="entry name" value="MFS_dom"/>
</dbReference>
<feature type="transmembrane region" description="Helical" evidence="7">
    <location>
        <begin position="274"/>
        <end position="292"/>
    </location>
</feature>
<dbReference type="AlphaFoldDB" id="A0A2I6SAB9"/>
<feature type="transmembrane region" description="Helical" evidence="7">
    <location>
        <begin position="298"/>
        <end position="320"/>
    </location>
</feature>
<feature type="transmembrane region" description="Helical" evidence="7">
    <location>
        <begin position="132"/>
        <end position="152"/>
    </location>
</feature>
<dbReference type="SUPFAM" id="SSF103473">
    <property type="entry name" value="MFS general substrate transporter"/>
    <property type="match status" value="1"/>
</dbReference>
<protein>
    <submittedName>
        <fullName evidence="9">MFS transporter</fullName>
    </submittedName>
</protein>
<evidence type="ECO:0000256" key="2">
    <source>
        <dbReference type="ARBA" id="ARBA00022448"/>
    </source>
</evidence>
<name>A0A2I6SAB9_9RHOO</name>
<dbReference type="EMBL" id="CP025682">
    <property type="protein sequence ID" value="AUN96211.1"/>
    <property type="molecule type" value="Genomic_DNA"/>
</dbReference>
<keyword evidence="2" id="KW-0813">Transport</keyword>
<evidence type="ECO:0000313" key="9">
    <source>
        <dbReference type="EMBL" id="AUN96211.1"/>
    </source>
</evidence>
<gene>
    <name evidence="9" type="ORF">C0099_15445</name>
</gene>
<evidence type="ECO:0000256" key="7">
    <source>
        <dbReference type="SAM" id="Phobius"/>
    </source>
</evidence>
<dbReference type="InterPro" id="IPR036259">
    <property type="entry name" value="MFS_trans_sf"/>
</dbReference>
<comment type="subcellular location">
    <subcellularLocation>
        <location evidence="1">Cell membrane</location>
        <topology evidence="1">Multi-pass membrane protein</topology>
    </subcellularLocation>
</comment>
<evidence type="ECO:0000256" key="6">
    <source>
        <dbReference type="ARBA" id="ARBA00023136"/>
    </source>
</evidence>
<feature type="transmembrane region" description="Helical" evidence="7">
    <location>
        <begin position="97"/>
        <end position="120"/>
    </location>
</feature>
<dbReference type="RefSeq" id="WP_102248253.1">
    <property type="nucleotide sequence ID" value="NZ_CP025682.1"/>
</dbReference>
<dbReference type="InterPro" id="IPR050171">
    <property type="entry name" value="MFS_Transporters"/>
</dbReference>
<feature type="transmembrane region" description="Helical" evidence="7">
    <location>
        <begin position="158"/>
        <end position="179"/>
    </location>
</feature>
<feature type="transmembrane region" description="Helical" evidence="7">
    <location>
        <begin position="43"/>
        <end position="61"/>
    </location>
</feature>
<proteinExistence type="predicted"/>
<feature type="transmembrane region" description="Helical" evidence="7">
    <location>
        <begin position="200"/>
        <end position="222"/>
    </location>
</feature>
<dbReference type="GO" id="GO:0022857">
    <property type="term" value="F:transmembrane transporter activity"/>
    <property type="evidence" value="ECO:0007669"/>
    <property type="project" value="InterPro"/>
</dbReference>
<keyword evidence="4 7" id="KW-0812">Transmembrane</keyword>
<keyword evidence="3" id="KW-1003">Cell membrane</keyword>
<dbReference type="GO" id="GO:0005886">
    <property type="term" value="C:plasma membrane"/>
    <property type="evidence" value="ECO:0007669"/>
    <property type="project" value="UniProtKB-SubCell"/>
</dbReference>
<keyword evidence="5 7" id="KW-1133">Transmembrane helix</keyword>
<dbReference type="Gene3D" id="1.20.1250.20">
    <property type="entry name" value="MFS general substrate transporter like domains"/>
    <property type="match status" value="2"/>
</dbReference>
<dbReference type="KEGG" id="atw:C0099_15445"/>
<dbReference type="PANTHER" id="PTHR23517:SF2">
    <property type="entry name" value="MULTIDRUG RESISTANCE PROTEIN MDTH"/>
    <property type="match status" value="1"/>
</dbReference>
<keyword evidence="6 7" id="KW-0472">Membrane</keyword>
<dbReference type="InterPro" id="IPR011701">
    <property type="entry name" value="MFS"/>
</dbReference>
<organism evidence="9 10">
    <name type="scientific">Pseudazoarcus pumilus</name>
    <dbReference type="NCBI Taxonomy" id="2067960"/>
    <lineage>
        <taxon>Bacteria</taxon>
        <taxon>Pseudomonadati</taxon>
        <taxon>Pseudomonadota</taxon>
        <taxon>Betaproteobacteria</taxon>
        <taxon>Rhodocyclales</taxon>
        <taxon>Zoogloeaceae</taxon>
        <taxon>Pseudazoarcus</taxon>
    </lineage>
</organism>
<reference evidence="9 10" key="1">
    <citation type="submission" date="2018-01" db="EMBL/GenBank/DDBJ databases">
        <authorList>
            <person name="Fu G.-Y."/>
        </authorList>
    </citation>
    <scope>NUCLEOTIDE SEQUENCE [LARGE SCALE GENOMIC DNA]</scope>
    <source>
        <strain evidence="9 10">SY39</strain>
    </source>
</reference>
<evidence type="ECO:0000259" key="8">
    <source>
        <dbReference type="PROSITE" id="PS50850"/>
    </source>
</evidence>
<sequence length="391" mass="41761">MQERATAWLLNVGHAIDHMFLLIFATAVTAIAADFGLPRWEALMPYGTLAFFLFGLGALPAGRLGDLWGRRPMMLVFFFGIGTAALLVACARTPLELAIALGLLGAFASIYHPVGIPMLVRTSPHPGWTLGINGLAGNLGVALAAIVTGFLVKHVDWRAAFAVPGAVAIGCGIAFALLARDDALPPARRARSRPDVPRALFLRLFLVMTLAATTGSLLFNFSTNANYELLRERLAPITGDPATLGALLAGVYALASLAQLAVGRLIDRYTLKPLYIAVIALQIPLLALAAHAQGWWLYVLQAGFMIAIFGAIPFTEAMIVRHVDDRMRSRVAGMRLAVSFSAGAVAVWLLGPVVHQAGFATLLWMMAALACCTLGALFWLPPSPEARDDAR</sequence>
<evidence type="ECO:0000313" key="10">
    <source>
        <dbReference type="Proteomes" id="UP000242205"/>
    </source>
</evidence>
<dbReference type="Pfam" id="PF07690">
    <property type="entry name" value="MFS_1"/>
    <property type="match status" value="2"/>
</dbReference>
<dbReference type="PROSITE" id="PS50850">
    <property type="entry name" value="MFS"/>
    <property type="match status" value="1"/>
</dbReference>
<evidence type="ECO:0000256" key="5">
    <source>
        <dbReference type="ARBA" id="ARBA00022989"/>
    </source>
</evidence>
<dbReference type="OrthoDB" id="8524807at2"/>
<evidence type="ECO:0000256" key="4">
    <source>
        <dbReference type="ARBA" id="ARBA00022692"/>
    </source>
</evidence>
<feature type="transmembrane region" description="Helical" evidence="7">
    <location>
        <begin position="332"/>
        <end position="351"/>
    </location>
</feature>
<evidence type="ECO:0000256" key="3">
    <source>
        <dbReference type="ARBA" id="ARBA00022475"/>
    </source>
</evidence>
<feature type="transmembrane region" description="Helical" evidence="7">
    <location>
        <begin position="357"/>
        <end position="380"/>
    </location>
</feature>
<dbReference type="Proteomes" id="UP000242205">
    <property type="component" value="Chromosome"/>
</dbReference>
<feature type="transmembrane region" description="Helical" evidence="7">
    <location>
        <begin position="73"/>
        <end position="91"/>
    </location>
</feature>
<feature type="domain" description="Major facilitator superfamily (MFS) profile" evidence="8">
    <location>
        <begin position="6"/>
        <end position="385"/>
    </location>
</feature>
<dbReference type="PANTHER" id="PTHR23517">
    <property type="entry name" value="RESISTANCE PROTEIN MDTM, PUTATIVE-RELATED-RELATED"/>
    <property type="match status" value="1"/>
</dbReference>
<accession>A0A2I6SAB9</accession>
<keyword evidence="10" id="KW-1185">Reference proteome</keyword>
<evidence type="ECO:0000256" key="1">
    <source>
        <dbReference type="ARBA" id="ARBA00004651"/>
    </source>
</evidence>
<feature type="transmembrane region" description="Helical" evidence="7">
    <location>
        <begin position="20"/>
        <end position="37"/>
    </location>
</feature>